<organism evidence="1 2">
    <name type="scientific">Pseudomonas phage SM1</name>
    <dbReference type="NCBI Taxonomy" id="1772332"/>
    <lineage>
        <taxon>Viruses</taxon>
        <taxon>Duplodnaviria</taxon>
        <taxon>Heunggongvirae</taxon>
        <taxon>Uroviricota</taxon>
        <taxon>Caudoviricetes</taxon>
        <taxon>Samunavirus</taxon>
        <taxon>Samunavirus SM1</taxon>
    </lineage>
</organism>
<evidence type="ECO:0000313" key="1">
    <source>
        <dbReference type="EMBL" id="ALT58081.1"/>
    </source>
</evidence>
<sequence>MEMRTKSFMNVWSFRGRRIESLKFYTREAGVLATSDTGYLPHSADRYCYEAATEVKQIAEVRPARAELSNIARGGHFVIGGTLYLDLSEFDYWSIEEQQVSSGAGYTLHARGIVLQYDASGSSLVGANEFLNIQRFVYDRSKTEERASENRAKLEAVAEWYNRNVADHSNRYLSLAGAERLLSKFRELKAIVEGEL</sequence>
<proteinExistence type="predicted"/>
<keyword evidence="2" id="KW-1185">Reference proteome</keyword>
<name>A0A0U3DK23_9CAUD</name>
<evidence type="ECO:0000313" key="2">
    <source>
        <dbReference type="Proteomes" id="UP000224832"/>
    </source>
</evidence>
<dbReference type="EMBL" id="KU245542">
    <property type="protein sequence ID" value="ALT58081.1"/>
    <property type="molecule type" value="Genomic_DNA"/>
</dbReference>
<protein>
    <submittedName>
        <fullName evidence="1">Uncharacterized protein</fullName>
    </submittedName>
</protein>
<accession>A0A0U3DK23</accession>
<dbReference type="Proteomes" id="UP000224832">
    <property type="component" value="Segment"/>
</dbReference>
<reference evidence="1 2" key="1">
    <citation type="submission" date="2015-12" db="EMBL/GenBank/DDBJ databases">
        <title>In silico genomic study of Pseudomonas phage SM1.</title>
        <authorList>
            <person name="Zawawi N.A.M."/>
            <person name="Mat-Arip Y."/>
            <person name="Wan-Jauhari W.K."/>
            <person name="Fauzi A.A."/>
            <person name="Yee F.J."/>
        </authorList>
    </citation>
    <scope>NUCLEOTIDE SEQUENCE [LARGE SCALE GENOMIC DNA]</scope>
</reference>
<gene>
    <name evidence="1" type="ORF">SM1_089</name>
</gene>